<keyword evidence="2" id="KW-1185">Reference proteome</keyword>
<organism evidence="1 2">
    <name type="scientific">Stylophora pistillata</name>
    <name type="common">Smooth cauliflower coral</name>
    <dbReference type="NCBI Taxonomy" id="50429"/>
    <lineage>
        <taxon>Eukaryota</taxon>
        <taxon>Metazoa</taxon>
        <taxon>Cnidaria</taxon>
        <taxon>Anthozoa</taxon>
        <taxon>Hexacorallia</taxon>
        <taxon>Scleractinia</taxon>
        <taxon>Astrocoeniina</taxon>
        <taxon>Pocilloporidae</taxon>
        <taxon>Stylophora</taxon>
    </lineage>
</organism>
<evidence type="ECO:0000313" key="2">
    <source>
        <dbReference type="Proteomes" id="UP000225706"/>
    </source>
</evidence>
<proteinExistence type="predicted"/>
<dbReference type="AlphaFoldDB" id="A0A2B4RXN9"/>
<protein>
    <submittedName>
        <fullName evidence="1">Uncharacterized protein</fullName>
    </submittedName>
</protein>
<gene>
    <name evidence="1" type="ORF">AWC38_SpisGene13588</name>
</gene>
<reference evidence="2" key="1">
    <citation type="journal article" date="2017" name="bioRxiv">
        <title>Comparative analysis of the genomes of Stylophora pistillata and Acropora digitifera provides evidence for extensive differences between species of corals.</title>
        <authorList>
            <person name="Voolstra C.R."/>
            <person name="Li Y."/>
            <person name="Liew Y.J."/>
            <person name="Baumgarten S."/>
            <person name="Zoccola D."/>
            <person name="Flot J.-F."/>
            <person name="Tambutte S."/>
            <person name="Allemand D."/>
            <person name="Aranda M."/>
        </authorList>
    </citation>
    <scope>NUCLEOTIDE SEQUENCE [LARGE SCALE GENOMIC DNA]</scope>
</reference>
<dbReference type="EMBL" id="LSMT01000258">
    <property type="protein sequence ID" value="PFX21926.1"/>
    <property type="molecule type" value="Genomic_DNA"/>
</dbReference>
<dbReference type="OrthoDB" id="2016263at2759"/>
<evidence type="ECO:0000313" key="1">
    <source>
        <dbReference type="EMBL" id="PFX21926.1"/>
    </source>
</evidence>
<comment type="caution">
    <text evidence="1">The sequence shown here is derived from an EMBL/GenBank/DDBJ whole genome shotgun (WGS) entry which is preliminary data.</text>
</comment>
<name>A0A2B4RXN9_STYPI</name>
<dbReference type="Proteomes" id="UP000225706">
    <property type="component" value="Unassembled WGS sequence"/>
</dbReference>
<accession>A0A2B4RXN9</accession>
<sequence>MTCEDVMTGEDVMTDLVVLKRTRVALKRAVVVVLKKRFLIRPPSNDHEYSEGVMQLFPADVLLIEDKAVIAQMYVLVASVSSIRMYRHSEGHIHLVAREKKMKADLDACFDSLSEMAEDLDTVDIEMLNLYAKSSNGIFS</sequence>